<dbReference type="AlphaFoldDB" id="G0NS33"/>
<proteinExistence type="predicted"/>
<gene>
    <name evidence="2" type="ORF">CAEBREN_22507</name>
</gene>
<evidence type="ECO:0000313" key="2">
    <source>
        <dbReference type="EMBL" id="EGT36455.1"/>
    </source>
</evidence>
<dbReference type="Proteomes" id="UP000008068">
    <property type="component" value="Unassembled WGS sequence"/>
</dbReference>
<protein>
    <submittedName>
        <fullName evidence="2">Uncharacterized protein</fullName>
    </submittedName>
</protein>
<evidence type="ECO:0000313" key="3">
    <source>
        <dbReference type="Proteomes" id="UP000008068"/>
    </source>
</evidence>
<dbReference type="EMBL" id="GL379935">
    <property type="protein sequence ID" value="EGT36455.1"/>
    <property type="molecule type" value="Genomic_DNA"/>
</dbReference>
<feature type="region of interest" description="Disordered" evidence="1">
    <location>
        <begin position="1"/>
        <end position="64"/>
    </location>
</feature>
<keyword evidence="3" id="KW-1185">Reference proteome</keyword>
<evidence type="ECO:0000256" key="1">
    <source>
        <dbReference type="SAM" id="MobiDB-lite"/>
    </source>
</evidence>
<organism evidence="3">
    <name type="scientific">Caenorhabditis brenneri</name>
    <name type="common">Nematode worm</name>
    <dbReference type="NCBI Taxonomy" id="135651"/>
    <lineage>
        <taxon>Eukaryota</taxon>
        <taxon>Metazoa</taxon>
        <taxon>Ecdysozoa</taxon>
        <taxon>Nematoda</taxon>
        <taxon>Chromadorea</taxon>
        <taxon>Rhabditida</taxon>
        <taxon>Rhabditina</taxon>
        <taxon>Rhabditomorpha</taxon>
        <taxon>Rhabditoidea</taxon>
        <taxon>Rhabditidae</taxon>
        <taxon>Peloderinae</taxon>
        <taxon>Caenorhabditis</taxon>
    </lineage>
</organism>
<sequence>MTFVANLGLPNAQNGAGLVPTPGTPSSSGTGSSPSKAPKRPRDSKRDAETKELRNKVTDAGEKTPINLVHVGSAEFTRRQQEVEAKVYQHPVYKQVPHLFHLHIFDPTATPAQLPQFKKNAMLDTRQLYRTWNIILRYFI</sequence>
<feature type="compositionally biased region" description="Low complexity" evidence="1">
    <location>
        <begin position="20"/>
        <end position="35"/>
    </location>
</feature>
<dbReference type="InParanoid" id="G0NS33"/>
<name>G0NS33_CAEBE</name>
<dbReference type="HOGENOM" id="CLU_1836860_0_0_1"/>
<feature type="compositionally biased region" description="Basic and acidic residues" evidence="1">
    <location>
        <begin position="40"/>
        <end position="62"/>
    </location>
</feature>
<reference evidence="3" key="1">
    <citation type="submission" date="2011-07" db="EMBL/GenBank/DDBJ databases">
        <authorList>
            <consortium name="Caenorhabditis brenneri Sequencing and Analysis Consortium"/>
            <person name="Wilson R.K."/>
        </authorList>
    </citation>
    <scope>NUCLEOTIDE SEQUENCE [LARGE SCALE GENOMIC DNA]</scope>
    <source>
        <strain evidence="3">PB2801</strain>
    </source>
</reference>
<accession>G0NS33</accession>